<dbReference type="PANTHER" id="PTHR33317:SF4">
    <property type="entry name" value="POLYNUCLEOTIDYL TRANSFERASE, RIBONUCLEASE H-LIKE SUPERFAMILY PROTEIN"/>
    <property type="match status" value="1"/>
</dbReference>
<dbReference type="RefSeq" id="WP_109093483.1">
    <property type="nucleotide sequence ID" value="NZ_QETB01000003.1"/>
</dbReference>
<dbReference type="Pfam" id="PF03652">
    <property type="entry name" value="RuvX"/>
    <property type="match status" value="1"/>
</dbReference>
<evidence type="ECO:0000256" key="2">
    <source>
        <dbReference type="ARBA" id="ARBA00022517"/>
    </source>
</evidence>
<dbReference type="InterPro" id="IPR005227">
    <property type="entry name" value="YqgF"/>
</dbReference>
<dbReference type="NCBIfam" id="TIGR00250">
    <property type="entry name" value="RNAse_H_YqgF"/>
    <property type="match status" value="1"/>
</dbReference>
<evidence type="ECO:0000256" key="4">
    <source>
        <dbReference type="ARBA" id="ARBA00022801"/>
    </source>
</evidence>
<dbReference type="GO" id="GO:0005829">
    <property type="term" value="C:cytosol"/>
    <property type="evidence" value="ECO:0007669"/>
    <property type="project" value="TreeGrafter"/>
</dbReference>
<dbReference type="GO" id="GO:0016788">
    <property type="term" value="F:hydrolase activity, acting on ester bonds"/>
    <property type="evidence" value="ECO:0007669"/>
    <property type="project" value="UniProtKB-UniRule"/>
</dbReference>
<accession>A0A2V1KBT7</accession>
<dbReference type="SUPFAM" id="SSF53098">
    <property type="entry name" value="Ribonuclease H-like"/>
    <property type="match status" value="1"/>
</dbReference>
<evidence type="ECO:0000313" key="7">
    <source>
        <dbReference type="EMBL" id="PWF26410.1"/>
    </source>
</evidence>
<protein>
    <recommendedName>
        <fullName evidence="5">Putative pre-16S rRNA nuclease</fullName>
        <ecNumber evidence="5">3.1.-.-</ecNumber>
    </recommendedName>
</protein>
<dbReference type="GO" id="GO:0000967">
    <property type="term" value="P:rRNA 5'-end processing"/>
    <property type="evidence" value="ECO:0007669"/>
    <property type="project" value="UniProtKB-UniRule"/>
</dbReference>
<comment type="caution">
    <text evidence="7">The sequence shown here is derived from an EMBL/GenBank/DDBJ whole genome shotgun (WGS) entry which is preliminary data.</text>
</comment>
<keyword evidence="1 5" id="KW-0963">Cytoplasm</keyword>
<comment type="function">
    <text evidence="5">Could be a nuclease involved in processing of the 5'-end of pre-16S rRNA.</text>
</comment>
<feature type="domain" description="YqgF/RNase H-like" evidence="6">
    <location>
        <begin position="4"/>
        <end position="103"/>
    </location>
</feature>
<evidence type="ECO:0000256" key="1">
    <source>
        <dbReference type="ARBA" id="ARBA00022490"/>
    </source>
</evidence>
<dbReference type="HAMAP" id="MF_00651">
    <property type="entry name" value="Nuclease_YqgF"/>
    <property type="match status" value="1"/>
</dbReference>
<keyword evidence="4 5" id="KW-0378">Hydrolase</keyword>
<evidence type="ECO:0000256" key="3">
    <source>
        <dbReference type="ARBA" id="ARBA00022722"/>
    </source>
</evidence>
<sequence>MRRGKRLSIDVGQARLGVATCDPDAILATPVETLARNGSDIRRAAQMVKRESIIEVIVGLPLNMDGTEGASARHARSWAGKLANRIAPVPVRLVDERLSTVTAHAQLSASGRSSRNHRSVVDQAAAIIILETALDIERQTGREPGELVQTERTE</sequence>
<comment type="subcellular location">
    <subcellularLocation>
        <location evidence="5">Cytoplasm</location>
    </subcellularLocation>
</comment>
<dbReference type="PANTHER" id="PTHR33317">
    <property type="entry name" value="POLYNUCLEOTIDYL TRANSFERASE, RIBONUCLEASE H-LIKE SUPERFAMILY PROTEIN"/>
    <property type="match status" value="1"/>
</dbReference>
<name>A0A2V1KBT7_9ACTO</name>
<dbReference type="Gene3D" id="3.30.420.140">
    <property type="entry name" value="YqgF/RNase H-like domain"/>
    <property type="match status" value="1"/>
</dbReference>
<gene>
    <name evidence="7" type="ORF">DD236_05990</name>
</gene>
<proteinExistence type="inferred from homology"/>
<keyword evidence="8" id="KW-1185">Reference proteome</keyword>
<dbReference type="AlphaFoldDB" id="A0A2V1KBT7"/>
<evidence type="ECO:0000256" key="5">
    <source>
        <dbReference type="HAMAP-Rule" id="MF_00651"/>
    </source>
</evidence>
<dbReference type="InterPro" id="IPR037027">
    <property type="entry name" value="YqgF/RNaseH-like_dom_sf"/>
</dbReference>
<keyword evidence="2 5" id="KW-0690">Ribosome biogenesis</keyword>
<dbReference type="SMART" id="SM00732">
    <property type="entry name" value="YqgFc"/>
    <property type="match status" value="1"/>
</dbReference>
<dbReference type="EC" id="3.1.-.-" evidence="5"/>
<dbReference type="Proteomes" id="UP000245283">
    <property type="component" value="Unassembled WGS sequence"/>
</dbReference>
<reference evidence="8" key="1">
    <citation type="submission" date="2018-05" db="EMBL/GenBank/DDBJ databases">
        <authorList>
            <person name="Li Y."/>
        </authorList>
    </citation>
    <scope>NUCLEOTIDE SEQUENCE [LARGE SCALE GENOMIC DNA]</scope>
    <source>
        <strain evidence="8">sk1b4</strain>
    </source>
</reference>
<dbReference type="EMBL" id="QETB01000003">
    <property type="protein sequence ID" value="PWF26410.1"/>
    <property type="molecule type" value="Genomic_DNA"/>
</dbReference>
<evidence type="ECO:0000259" key="6">
    <source>
        <dbReference type="SMART" id="SM00732"/>
    </source>
</evidence>
<dbReference type="CDD" id="cd16964">
    <property type="entry name" value="YqgF"/>
    <property type="match status" value="1"/>
</dbReference>
<keyword evidence="3 5" id="KW-0540">Nuclease</keyword>
<dbReference type="OrthoDB" id="9790539at2"/>
<evidence type="ECO:0000313" key="8">
    <source>
        <dbReference type="Proteomes" id="UP000245283"/>
    </source>
</evidence>
<dbReference type="InterPro" id="IPR012337">
    <property type="entry name" value="RNaseH-like_sf"/>
</dbReference>
<organism evidence="7 8">
    <name type="scientific">Ancrocorticia populi</name>
    <dbReference type="NCBI Taxonomy" id="2175228"/>
    <lineage>
        <taxon>Bacteria</taxon>
        <taxon>Bacillati</taxon>
        <taxon>Actinomycetota</taxon>
        <taxon>Actinomycetes</taxon>
        <taxon>Actinomycetales</taxon>
        <taxon>Actinomycetaceae</taxon>
        <taxon>Ancrocorticia</taxon>
    </lineage>
</organism>
<dbReference type="GO" id="GO:0004518">
    <property type="term" value="F:nuclease activity"/>
    <property type="evidence" value="ECO:0007669"/>
    <property type="project" value="UniProtKB-KW"/>
</dbReference>
<comment type="similarity">
    <text evidence="5">Belongs to the YqgF HJR family.</text>
</comment>
<dbReference type="InterPro" id="IPR006641">
    <property type="entry name" value="YqgF/RNaseH-like_dom"/>
</dbReference>